<comment type="pathway">
    <text evidence="1">Amino-acid biosynthesis; L-arginine biosynthesis; L-arginine from L-ornithine and carbamoyl phosphate: step 1/3.</text>
</comment>
<comment type="subcellular location">
    <subcellularLocation>
        <location evidence="6">Cytoplasm</location>
    </subcellularLocation>
</comment>
<dbReference type="PANTHER" id="PTHR45753:SF3">
    <property type="entry name" value="ORNITHINE TRANSCARBAMYLASE, MITOCHONDRIAL"/>
    <property type="match status" value="1"/>
</dbReference>
<reference evidence="9" key="1">
    <citation type="submission" date="2020-07" db="EMBL/GenBank/DDBJ databases">
        <title>Huge and variable diversity of episymbiotic CPR bacteria and DPANN archaea in groundwater ecosystems.</title>
        <authorList>
            <person name="He C.Y."/>
            <person name="Keren R."/>
            <person name="Whittaker M."/>
            <person name="Farag I.F."/>
            <person name="Doudna J."/>
            <person name="Cate J.H.D."/>
            <person name="Banfield J.F."/>
        </authorList>
    </citation>
    <scope>NUCLEOTIDE SEQUENCE</scope>
    <source>
        <strain evidence="9">NC_groundwater_1813_Pr3_B-0.1um_71_17</strain>
    </source>
</reference>
<comment type="caution">
    <text evidence="9">The sequence shown here is derived from an EMBL/GenBank/DDBJ whole genome shotgun (WGS) entry which is preliminary data.</text>
</comment>
<dbReference type="InterPro" id="IPR002292">
    <property type="entry name" value="Orn/put_carbamltrans"/>
</dbReference>
<dbReference type="GO" id="GO:0004585">
    <property type="term" value="F:ornithine carbamoyltransferase activity"/>
    <property type="evidence" value="ECO:0007669"/>
    <property type="project" value="UniProtKB-UniRule"/>
</dbReference>
<accession>A0A933SBK6</accession>
<dbReference type="PRINTS" id="PR00100">
    <property type="entry name" value="AOTCASE"/>
</dbReference>
<protein>
    <recommendedName>
        <fullName evidence="3 6">Ornithine carbamoyltransferase</fullName>
        <shortName evidence="6">OTCase</shortName>
        <ecNumber evidence="3 6">2.1.3.3</ecNumber>
    </recommendedName>
</protein>
<dbReference type="InterPro" id="IPR024904">
    <property type="entry name" value="OTCase_ArgI"/>
</dbReference>
<sequence length="312" mass="34319">MTVKTRTHHYLSVTDMTAEDTWQLLRTAAEFKRAPIYRPRHGPLAQQTLAMIFEKPSLRTRVSFETGMTQLGGHAIYLGPSDIKLGVRETVEDVALTLSRMADLIMARVFEHQTVVDLAKYATIPVINALSDLEHPCQALGDMQTIVEREGKLAGVKLAFVGDGNNVANSLLLAGGLMGMHVTVISPPGFEPKGDVLERASRLAKDSGGSAKATTDVEAIKGMDVVYTDVWASMGQEHEAAARKEPFRPYQLNETLMKKARPNATVLHCLPAHYGEEIEYPTSRRKGSAIFDQAENRLHAEKALMVRLAAKD</sequence>
<evidence type="ECO:0000256" key="2">
    <source>
        <dbReference type="ARBA" id="ARBA00007805"/>
    </source>
</evidence>
<evidence type="ECO:0000256" key="1">
    <source>
        <dbReference type="ARBA" id="ARBA00004975"/>
    </source>
</evidence>
<feature type="binding site" evidence="6">
    <location>
        <begin position="233"/>
        <end position="234"/>
    </location>
    <ligand>
        <name>L-ornithine</name>
        <dbReference type="ChEBI" id="CHEBI:46911"/>
    </ligand>
</feature>
<keyword evidence="4 6" id="KW-0808">Transferase</keyword>
<evidence type="ECO:0000313" key="9">
    <source>
        <dbReference type="EMBL" id="MBI5169102.1"/>
    </source>
</evidence>
<evidence type="ECO:0000259" key="7">
    <source>
        <dbReference type="Pfam" id="PF00185"/>
    </source>
</evidence>
<comment type="caution">
    <text evidence="6">Lacks conserved residue(s) required for the propagation of feature annotation.</text>
</comment>
<dbReference type="AlphaFoldDB" id="A0A933SBK6"/>
<dbReference type="GO" id="GO:0019240">
    <property type="term" value="P:citrulline biosynthetic process"/>
    <property type="evidence" value="ECO:0007669"/>
    <property type="project" value="TreeGrafter"/>
</dbReference>
<dbReference type="SUPFAM" id="SSF53671">
    <property type="entry name" value="Aspartate/ornithine carbamoyltransferase"/>
    <property type="match status" value="1"/>
</dbReference>
<dbReference type="Proteomes" id="UP000696931">
    <property type="component" value="Unassembled WGS sequence"/>
</dbReference>
<evidence type="ECO:0000313" key="10">
    <source>
        <dbReference type="Proteomes" id="UP000696931"/>
    </source>
</evidence>
<dbReference type="Pfam" id="PF02729">
    <property type="entry name" value="OTCace_N"/>
    <property type="match status" value="1"/>
</dbReference>
<keyword evidence="6" id="KW-0963">Cytoplasm</keyword>
<feature type="binding site" evidence="6">
    <location>
        <position position="108"/>
    </location>
    <ligand>
        <name>carbamoyl phosphate</name>
        <dbReference type="ChEBI" id="CHEBI:58228"/>
    </ligand>
</feature>
<feature type="domain" description="Aspartate/ornithine carbamoyltransferase Asp/Orn-binding" evidence="7">
    <location>
        <begin position="155"/>
        <end position="307"/>
    </location>
</feature>
<organism evidence="9 10">
    <name type="scientific">Eiseniibacteriota bacterium</name>
    <dbReference type="NCBI Taxonomy" id="2212470"/>
    <lineage>
        <taxon>Bacteria</taxon>
        <taxon>Candidatus Eiseniibacteriota</taxon>
    </lineage>
</organism>
<evidence type="ECO:0000256" key="3">
    <source>
        <dbReference type="ARBA" id="ARBA00013007"/>
    </source>
</evidence>
<dbReference type="GO" id="GO:0042450">
    <property type="term" value="P:L-arginine biosynthetic process via ornithine"/>
    <property type="evidence" value="ECO:0007669"/>
    <property type="project" value="UniProtKB-UniRule"/>
</dbReference>
<dbReference type="Pfam" id="PF00185">
    <property type="entry name" value="OTCace"/>
    <property type="match status" value="1"/>
</dbReference>
<comment type="catalytic activity">
    <reaction evidence="5 6">
        <text>carbamoyl phosphate + L-ornithine = L-citrulline + phosphate + H(+)</text>
        <dbReference type="Rhea" id="RHEA:19513"/>
        <dbReference type="ChEBI" id="CHEBI:15378"/>
        <dbReference type="ChEBI" id="CHEBI:43474"/>
        <dbReference type="ChEBI" id="CHEBI:46911"/>
        <dbReference type="ChEBI" id="CHEBI:57743"/>
        <dbReference type="ChEBI" id="CHEBI:58228"/>
        <dbReference type="EC" id="2.1.3.3"/>
    </reaction>
</comment>
<gene>
    <name evidence="9" type="primary">argF</name>
    <name evidence="9" type="ORF">HZA61_06415</name>
</gene>
<dbReference type="InterPro" id="IPR006130">
    <property type="entry name" value="Asp/Orn_carbamoylTrfase"/>
</dbReference>
<dbReference type="GO" id="GO:0005737">
    <property type="term" value="C:cytoplasm"/>
    <property type="evidence" value="ECO:0007669"/>
    <property type="project" value="UniProtKB-SubCell"/>
</dbReference>
<evidence type="ECO:0000256" key="6">
    <source>
        <dbReference type="HAMAP-Rule" id="MF_01109"/>
    </source>
</evidence>
<feature type="binding site" evidence="6">
    <location>
        <begin position="269"/>
        <end position="270"/>
    </location>
    <ligand>
        <name>carbamoyl phosphate</name>
        <dbReference type="ChEBI" id="CHEBI:58228"/>
    </ligand>
</feature>
<dbReference type="InterPro" id="IPR006132">
    <property type="entry name" value="Asp/Orn_carbamoyltranf_P-bd"/>
</dbReference>
<dbReference type="PRINTS" id="PR00102">
    <property type="entry name" value="OTCASE"/>
</dbReference>
<proteinExistence type="inferred from homology"/>
<evidence type="ECO:0000256" key="5">
    <source>
        <dbReference type="ARBA" id="ARBA00048772"/>
    </source>
</evidence>
<evidence type="ECO:0000256" key="4">
    <source>
        <dbReference type="ARBA" id="ARBA00022679"/>
    </source>
</evidence>
<dbReference type="PANTHER" id="PTHR45753">
    <property type="entry name" value="ORNITHINE CARBAMOYLTRANSFERASE, MITOCHONDRIAL"/>
    <property type="match status" value="1"/>
</dbReference>
<dbReference type="InterPro" id="IPR036901">
    <property type="entry name" value="Asp/Orn_carbamoylTrfase_sf"/>
</dbReference>
<dbReference type="NCBIfam" id="TIGR00658">
    <property type="entry name" value="orni_carb_tr"/>
    <property type="match status" value="1"/>
</dbReference>
<feature type="binding site" evidence="6">
    <location>
        <position position="297"/>
    </location>
    <ligand>
        <name>carbamoyl phosphate</name>
        <dbReference type="ChEBI" id="CHEBI:58228"/>
    </ligand>
</feature>
<dbReference type="HAMAP" id="MF_01109">
    <property type="entry name" value="OTCase"/>
    <property type="match status" value="1"/>
</dbReference>
<feature type="binding site" evidence="6">
    <location>
        <position position="166"/>
    </location>
    <ligand>
        <name>L-ornithine</name>
        <dbReference type="ChEBI" id="CHEBI:46911"/>
    </ligand>
</feature>
<dbReference type="GO" id="GO:0016597">
    <property type="term" value="F:amino acid binding"/>
    <property type="evidence" value="ECO:0007669"/>
    <property type="project" value="InterPro"/>
</dbReference>
<dbReference type="EMBL" id="JACRIW010000042">
    <property type="protein sequence ID" value="MBI5169102.1"/>
    <property type="molecule type" value="Genomic_DNA"/>
</dbReference>
<dbReference type="NCBIfam" id="NF001986">
    <property type="entry name" value="PRK00779.1"/>
    <property type="match status" value="1"/>
</dbReference>
<comment type="similarity">
    <text evidence="2 6">Belongs to the aspartate/ornithine carbamoyltransferase superfamily. OTCase family.</text>
</comment>
<dbReference type="InterPro" id="IPR006131">
    <property type="entry name" value="Asp_carbamoyltransf_Asp/Orn-bd"/>
</dbReference>
<feature type="binding site" evidence="6">
    <location>
        <position position="229"/>
    </location>
    <ligand>
        <name>L-ornithine</name>
        <dbReference type="ChEBI" id="CHEBI:46911"/>
    </ligand>
</feature>
<dbReference type="FunFam" id="3.40.50.1370:FF:000008">
    <property type="entry name" value="Ornithine carbamoyltransferase"/>
    <property type="match status" value="1"/>
</dbReference>
<feature type="binding site" evidence="6">
    <location>
        <begin position="135"/>
        <end position="138"/>
    </location>
    <ligand>
        <name>carbamoyl phosphate</name>
        <dbReference type="ChEBI" id="CHEBI:58228"/>
    </ligand>
</feature>
<name>A0A933SBK6_UNCEI</name>
<dbReference type="Gene3D" id="3.40.50.1370">
    <property type="entry name" value="Aspartate/ornithine carbamoyltransferase"/>
    <property type="match status" value="2"/>
</dbReference>
<evidence type="ECO:0000259" key="8">
    <source>
        <dbReference type="Pfam" id="PF02729"/>
    </source>
</evidence>
<feature type="domain" description="Aspartate/ornithine carbamoyltransferase carbamoyl-P binding" evidence="8">
    <location>
        <begin position="9"/>
        <end position="148"/>
    </location>
</feature>
<dbReference type="EC" id="2.1.3.3" evidence="3 6"/>